<name>A0A1B8HPL0_9GAMM</name>
<gene>
    <name evidence="2" type="ORF">AYY17_01505</name>
</gene>
<feature type="transmembrane region" description="Helical" evidence="1">
    <location>
        <begin position="12"/>
        <end position="35"/>
    </location>
</feature>
<dbReference type="AlphaFoldDB" id="A0A1B8HPL0"/>
<sequence>MRELKRNEIDSVNGGFGLLAFPAGLGLMFSIPAIVAGAVLGPVTGGLGFGLMAAGIVGTALSGAGMIASIVLPIL</sequence>
<proteinExistence type="predicted"/>
<evidence type="ECO:0000256" key="1">
    <source>
        <dbReference type="SAM" id="Phobius"/>
    </source>
</evidence>
<keyword evidence="1" id="KW-0812">Transmembrane</keyword>
<feature type="transmembrane region" description="Helical" evidence="1">
    <location>
        <begin position="47"/>
        <end position="72"/>
    </location>
</feature>
<accession>A0A1B8HPL0</accession>
<dbReference type="Proteomes" id="UP000092247">
    <property type="component" value="Unassembled WGS sequence"/>
</dbReference>
<comment type="caution">
    <text evidence="2">The sequence shown here is derived from an EMBL/GenBank/DDBJ whole genome shotgun (WGS) entry which is preliminary data.</text>
</comment>
<evidence type="ECO:0000313" key="2">
    <source>
        <dbReference type="EMBL" id="OBU11436.1"/>
    </source>
</evidence>
<organism evidence="2 3">
    <name type="scientific">Morganella psychrotolerans</name>
    <dbReference type="NCBI Taxonomy" id="368603"/>
    <lineage>
        <taxon>Bacteria</taxon>
        <taxon>Pseudomonadati</taxon>
        <taxon>Pseudomonadota</taxon>
        <taxon>Gammaproteobacteria</taxon>
        <taxon>Enterobacterales</taxon>
        <taxon>Morganellaceae</taxon>
        <taxon>Morganella</taxon>
    </lineage>
</organism>
<protein>
    <submittedName>
        <fullName evidence="2">Uncharacterized protein</fullName>
    </submittedName>
</protein>
<dbReference type="EMBL" id="LZEX01000001">
    <property type="protein sequence ID" value="OBU11436.1"/>
    <property type="molecule type" value="Genomic_DNA"/>
</dbReference>
<reference evidence="2 3" key="1">
    <citation type="submission" date="2016-06" db="EMBL/GenBank/DDBJ databases">
        <authorList>
            <person name="Kjaerup R.B."/>
            <person name="Dalgaard T.S."/>
            <person name="Juul-Madsen H.R."/>
        </authorList>
    </citation>
    <scope>NUCLEOTIDE SEQUENCE [LARGE SCALE GENOMIC DNA]</scope>
    <source>
        <strain evidence="2 3">GCSL-Mp3</strain>
    </source>
</reference>
<dbReference type="RefSeq" id="WP_067420703.1">
    <property type="nucleotide sequence ID" value="NZ_LZEX01000001.1"/>
</dbReference>
<evidence type="ECO:0000313" key="3">
    <source>
        <dbReference type="Proteomes" id="UP000092247"/>
    </source>
</evidence>
<keyword evidence="1" id="KW-1133">Transmembrane helix</keyword>
<keyword evidence="1" id="KW-0472">Membrane</keyword>